<proteinExistence type="predicted"/>
<evidence type="ECO:0000313" key="1">
    <source>
        <dbReference type="EMBL" id="KAJ9655689.1"/>
    </source>
</evidence>
<name>A0ACC3A5H0_9EURO</name>
<accession>A0ACC3A5H0</accession>
<gene>
    <name evidence="1" type="ORF">H2198_005486</name>
</gene>
<protein>
    <submittedName>
        <fullName evidence="1">Uncharacterized protein</fullName>
    </submittedName>
</protein>
<keyword evidence="2" id="KW-1185">Reference proteome</keyword>
<organism evidence="1 2">
    <name type="scientific">Neophaeococcomyces mojaviensis</name>
    <dbReference type="NCBI Taxonomy" id="3383035"/>
    <lineage>
        <taxon>Eukaryota</taxon>
        <taxon>Fungi</taxon>
        <taxon>Dikarya</taxon>
        <taxon>Ascomycota</taxon>
        <taxon>Pezizomycotina</taxon>
        <taxon>Eurotiomycetes</taxon>
        <taxon>Chaetothyriomycetidae</taxon>
        <taxon>Chaetothyriales</taxon>
        <taxon>Chaetothyriales incertae sedis</taxon>
        <taxon>Neophaeococcomyces</taxon>
    </lineage>
</organism>
<dbReference type="Proteomes" id="UP001172386">
    <property type="component" value="Unassembled WGS sequence"/>
</dbReference>
<evidence type="ECO:0000313" key="2">
    <source>
        <dbReference type="Proteomes" id="UP001172386"/>
    </source>
</evidence>
<sequence>MSLAVNNLLTLSSHDRICTAFGIKIVTGSEIVHIAKSAGYDSLFIDLEHTTLSLRDAGQQCITAISAGITPFVRVPHQCGDGFIQRVLDMGAMGVIIPHIHTVDDARRAIRISKYPPMGKRSITGGLPQYQMTPVPASKVQKEVNESGSTVFIMIETVDALDNVDAIAALPGCDVLLIGCNDLAMEIGCAGDWDAPKFRNALRKVGVTCRKHRKIFGIAGVYTRPDLMDVVISEYGARWIVGAQDVTLLVSGSKANVDILQSMQRSEQLVVNGKNGILES</sequence>
<reference evidence="1" key="1">
    <citation type="submission" date="2022-10" db="EMBL/GenBank/DDBJ databases">
        <title>Culturing micro-colonial fungi from biological soil crusts in the Mojave desert and describing Neophaeococcomyces mojavensis, and introducing the new genera and species Taxawa tesnikishii.</title>
        <authorList>
            <person name="Kurbessoian T."/>
            <person name="Stajich J.E."/>
        </authorList>
    </citation>
    <scope>NUCLEOTIDE SEQUENCE</scope>
    <source>
        <strain evidence="1">JES_112</strain>
    </source>
</reference>
<dbReference type="EMBL" id="JAPDRQ010000091">
    <property type="protein sequence ID" value="KAJ9655689.1"/>
    <property type="molecule type" value="Genomic_DNA"/>
</dbReference>
<comment type="caution">
    <text evidence="1">The sequence shown here is derived from an EMBL/GenBank/DDBJ whole genome shotgun (WGS) entry which is preliminary data.</text>
</comment>